<dbReference type="InterPro" id="IPR014729">
    <property type="entry name" value="Rossmann-like_a/b/a_fold"/>
</dbReference>
<protein>
    <submittedName>
        <fullName evidence="1">Uncharacterized protein</fullName>
    </submittedName>
</protein>
<sequence>MINVSINDRDFVHDVMTNNKDPLAYNGKKVTLFWSGGVDSTYMLFWLLAHGYEVHTIYCELENNSFKVKRENWARKKIREWVTANSPRLNTHWHHRETPISKMSIQSGEFRPCLAQAPVWLVNTQFVGGHFDRGLPRTYVMAYVNGDDALHWIPAFNKIVEGYNMLAKDGHEITVLFPLASMKKTWFYEALSPIYGLMTWCEYLVLKKNCECPACARHRHELSVFEQKVSK</sequence>
<dbReference type="RefSeq" id="YP_009876943.1">
    <property type="nucleotide sequence ID" value="NC_049384.1"/>
</dbReference>
<dbReference type="SUPFAM" id="SSF52402">
    <property type="entry name" value="Adenine nucleotide alpha hydrolases-like"/>
    <property type="match status" value="1"/>
</dbReference>
<dbReference type="EMBL" id="LC373201">
    <property type="protein sequence ID" value="BBD52218.1"/>
    <property type="molecule type" value="Genomic_DNA"/>
</dbReference>
<organism evidence="1 2">
    <name type="scientific">Enterobacter phage EspM4VN</name>
    <dbReference type="NCBI Taxonomy" id="2137745"/>
    <lineage>
        <taxon>Viruses</taxon>
        <taxon>Duplodnaviria</taxon>
        <taxon>Heunggongvirae</taxon>
        <taxon>Uroviricota</taxon>
        <taxon>Caudoviricetes</taxon>
        <taxon>Pantevenvirales</taxon>
        <taxon>Ackermannviridae</taxon>
        <taxon>Aglimvirinae</taxon>
        <taxon>Agtrevirus</taxon>
        <taxon>Agtrevirus EM4</taxon>
    </lineage>
</organism>
<evidence type="ECO:0000313" key="1">
    <source>
        <dbReference type="EMBL" id="BBD52218.1"/>
    </source>
</evidence>
<accession>A0A2Z6C8G0</accession>
<dbReference type="KEGG" id="vg:55806093"/>
<dbReference type="GeneID" id="55806093"/>
<dbReference type="Gene3D" id="3.40.50.620">
    <property type="entry name" value="HUPs"/>
    <property type="match status" value="1"/>
</dbReference>
<keyword evidence="2" id="KW-1185">Reference proteome</keyword>
<name>A0A2Z6C8G0_9CAUD</name>
<evidence type="ECO:0000313" key="2">
    <source>
        <dbReference type="Proteomes" id="UP000248666"/>
    </source>
</evidence>
<reference evidence="1 2" key="1">
    <citation type="submission" date="2018-02" db="EMBL/GenBank/DDBJ databases">
        <title>Isolation and characterization of bacteriophage of Enterobacter asburiae, a cause of soft rot disease of plants in Vietnam.</title>
        <authorList>
            <person name="Doi K."/>
            <person name="Nagayoshi Y."/>
            <person name="Fujino Y."/>
            <person name="Thanh N.C."/>
        </authorList>
    </citation>
    <scope>NUCLEOTIDE SEQUENCE [LARGE SCALE GENOMIC DNA]</scope>
</reference>
<dbReference type="Proteomes" id="UP000248666">
    <property type="component" value="Segment"/>
</dbReference>
<proteinExistence type="predicted"/>